<dbReference type="SUPFAM" id="SSF81321">
    <property type="entry name" value="Family A G protein-coupled receptor-like"/>
    <property type="match status" value="1"/>
</dbReference>
<feature type="compositionally biased region" description="Basic and acidic residues" evidence="1">
    <location>
        <begin position="152"/>
        <end position="164"/>
    </location>
</feature>
<reference evidence="3" key="1">
    <citation type="submission" date="2018-11" db="EMBL/GenBank/DDBJ databases">
        <authorList>
            <person name="Alioto T."/>
            <person name="Alioto T."/>
        </authorList>
    </citation>
    <scope>NUCLEOTIDE SEQUENCE</scope>
</reference>
<organism evidence="3 4">
    <name type="scientific">Mytilus galloprovincialis</name>
    <name type="common">Mediterranean mussel</name>
    <dbReference type="NCBI Taxonomy" id="29158"/>
    <lineage>
        <taxon>Eukaryota</taxon>
        <taxon>Metazoa</taxon>
        <taxon>Spiralia</taxon>
        <taxon>Lophotrochozoa</taxon>
        <taxon>Mollusca</taxon>
        <taxon>Bivalvia</taxon>
        <taxon>Autobranchia</taxon>
        <taxon>Pteriomorphia</taxon>
        <taxon>Mytilida</taxon>
        <taxon>Mytiloidea</taxon>
        <taxon>Mytilidae</taxon>
        <taxon>Mytilinae</taxon>
        <taxon>Mytilus</taxon>
    </lineage>
</organism>
<dbReference type="EMBL" id="UYJE01002845">
    <property type="protein sequence ID" value="VDI14249.1"/>
    <property type="molecule type" value="Genomic_DNA"/>
</dbReference>
<accession>A0A8B6D4Y2</accession>
<feature type="transmembrane region" description="Helical" evidence="2">
    <location>
        <begin position="195"/>
        <end position="219"/>
    </location>
</feature>
<protein>
    <recommendedName>
        <fullName evidence="5">G-protein coupled receptors family 1 profile domain-containing protein</fullName>
    </recommendedName>
</protein>
<dbReference type="OrthoDB" id="6088042at2759"/>
<evidence type="ECO:0008006" key="5">
    <source>
        <dbReference type="Google" id="ProtNLM"/>
    </source>
</evidence>
<dbReference type="Proteomes" id="UP000596742">
    <property type="component" value="Unassembled WGS sequence"/>
</dbReference>
<proteinExistence type="predicted"/>
<feature type="region of interest" description="Disordered" evidence="1">
    <location>
        <begin position="133"/>
        <end position="173"/>
    </location>
</feature>
<comment type="caution">
    <text evidence="3">The sequence shown here is derived from an EMBL/GenBank/DDBJ whole genome shotgun (WGS) entry which is preliminary data.</text>
</comment>
<dbReference type="Gene3D" id="1.20.1070.10">
    <property type="entry name" value="Rhodopsin 7-helix transmembrane proteins"/>
    <property type="match status" value="1"/>
</dbReference>
<feature type="transmembrane region" description="Helical" evidence="2">
    <location>
        <begin position="231"/>
        <end position="252"/>
    </location>
</feature>
<sequence>MLTSFRLCKLHSKRKIAPLPVLNLNDEYKIMDCLDSTNLTKEQGSQKTKCVNRKGEDNVEAISLQNIQIIHVQVNANNSSEKETSCRSMCSQDQHVFNCLHCTTSQTKKPSPIDNTYIFDQRVTPSCMSELQKTSHRNSDVEKNDSITNTTKENRKKETNDFSRKTNTCTTSSEFDNSAAPTCKKHITKTWEIRAALTTIIIAFQTIALTGPFVASYWIEIFSSVELTLQARLLLLIPFLINSFSNPFIYAWRIPEIRQEFRRLFKLLYNV</sequence>
<evidence type="ECO:0000313" key="3">
    <source>
        <dbReference type="EMBL" id="VDI14249.1"/>
    </source>
</evidence>
<evidence type="ECO:0000256" key="1">
    <source>
        <dbReference type="SAM" id="MobiDB-lite"/>
    </source>
</evidence>
<dbReference type="AlphaFoldDB" id="A0A8B6D4Y2"/>
<gene>
    <name evidence="3" type="ORF">MGAL_10B075527</name>
</gene>
<keyword evidence="4" id="KW-1185">Reference proteome</keyword>
<evidence type="ECO:0000313" key="4">
    <source>
        <dbReference type="Proteomes" id="UP000596742"/>
    </source>
</evidence>
<keyword evidence="2" id="KW-0812">Transmembrane</keyword>
<name>A0A8B6D4Y2_MYTGA</name>
<evidence type="ECO:0000256" key="2">
    <source>
        <dbReference type="SAM" id="Phobius"/>
    </source>
</evidence>
<keyword evidence="2" id="KW-0472">Membrane</keyword>
<keyword evidence="2" id="KW-1133">Transmembrane helix</keyword>